<keyword evidence="10" id="KW-0833">Ubl conjugation pathway</keyword>
<dbReference type="CDD" id="cd16461">
    <property type="entry name" value="RING-H2_EL5-like"/>
    <property type="match status" value="1"/>
</dbReference>
<comment type="similarity">
    <text evidence="14">Belongs to the RING-type zinc finger family. ATL subfamily.</text>
</comment>
<dbReference type="SUPFAM" id="SSF57850">
    <property type="entry name" value="RING/U-box"/>
    <property type="match status" value="1"/>
</dbReference>
<evidence type="ECO:0000256" key="13">
    <source>
        <dbReference type="ARBA" id="ARBA00023136"/>
    </source>
</evidence>
<comment type="catalytic activity">
    <reaction evidence="1">
        <text>S-ubiquitinyl-[E2 ubiquitin-conjugating enzyme]-L-cysteine + [acceptor protein]-L-lysine = [E2 ubiquitin-conjugating enzyme]-L-cysteine + N(6)-ubiquitinyl-[acceptor protein]-L-lysine.</text>
        <dbReference type="EC" id="2.3.2.27"/>
    </reaction>
</comment>
<comment type="subcellular location">
    <subcellularLocation>
        <location evidence="2">Membrane</location>
        <topology evidence="2">Single-pass membrane protein</topology>
    </subcellularLocation>
</comment>
<keyword evidence="8 18" id="KW-0732">Signal</keyword>
<keyword evidence="13 17" id="KW-0472">Membrane</keyword>
<evidence type="ECO:0000256" key="5">
    <source>
        <dbReference type="ARBA" id="ARBA00022679"/>
    </source>
</evidence>
<accession>A0A7I8L0I2</accession>
<dbReference type="GO" id="GO:0008270">
    <property type="term" value="F:zinc ion binding"/>
    <property type="evidence" value="ECO:0007669"/>
    <property type="project" value="UniProtKB-KW"/>
</dbReference>
<feature type="signal peptide" evidence="18">
    <location>
        <begin position="1"/>
        <end position="22"/>
    </location>
</feature>
<dbReference type="EMBL" id="LR746272">
    <property type="protein sequence ID" value="CAA7402775.1"/>
    <property type="molecule type" value="Genomic_DNA"/>
</dbReference>
<evidence type="ECO:0000256" key="14">
    <source>
        <dbReference type="ARBA" id="ARBA00024209"/>
    </source>
</evidence>
<evidence type="ECO:0000256" key="4">
    <source>
        <dbReference type="ARBA" id="ARBA00012483"/>
    </source>
</evidence>
<proteinExistence type="inferred from homology"/>
<evidence type="ECO:0000256" key="15">
    <source>
        <dbReference type="PROSITE-ProRule" id="PRU00175"/>
    </source>
</evidence>
<evidence type="ECO:0000256" key="1">
    <source>
        <dbReference type="ARBA" id="ARBA00000900"/>
    </source>
</evidence>
<protein>
    <recommendedName>
        <fullName evidence="4">RING-type E3 ubiquitin transferase</fullName>
        <ecNumber evidence="4">2.3.2.27</ecNumber>
    </recommendedName>
</protein>
<dbReference type="InterPro" id="IPR001841">
    <property type="entry name" value="Znf_RING"/>
</dbReference>
<dbReference type="SMART" id="SM00184">
    <property type="entry name" value="RING"/>
    <property type="match status" value="1"/>
</dbReference>
<organism evidence="20 21">
    <name type="scientific">Spirodela intermedia</name>
    <name type="common">Intermediate duckweed</name>
    <dbReference type="NCBI Taxonomy" id="51605"/>
    <lineage>
        <taxon>Eukaryota</taxon>
        <taxon>Viridiplantae</taxon>
        <taxon>Streptophyta</taxon>
        <taxon>Embryophyta</taxon>
        <taxon>Tracheophyta</taxon>
        <taxon>Spermatophyta</taxon>
        <taxon>Magnoliopsida</taxon>
        <taxon>Liliopsida</taxon>
        <taxon>Araceae</taxon>
        <taxon>Lemnoideae</taxon>
        <taxon>Spirodela</taxon>
    </lineage>
</organism>
<dbReference type="Pfam" id="PF13639">
    <property type="entry name" value="zf-RING_2"/>
    <property type="match status" value="1"/>
</dbReference>
<evidence type="ECO:0000256" key="17">
    <source>
        <dbReference type="SAM" id="Phobius"/>
    </source>
</evidence>
<dbReference type="OrthoDB" id="8062037at2759"/>
<evidence type="ECO:0000256" key="3">
    <source>
        <dbReference type="ARBA" id="ARBA00004906"/>
    </source>
</evidence>
<dbReference type="PROSITE" id="PS51257">
    <property type="entry name" value="PROKAR_LIPOPROTEIN"/>
    <property type="match status" value="1"/>
</dbReference>
<evidence type="ECO:0000256" key="16">
    <source>
        <dbReference type="SAM" id="MobiDB-lite"/>
    </source>
</evidence>
<gene>
    <name evidence="20" type="ORF">SI8410_09013453</name>
</gene>
<comment type="pathway">
    <text evidence="3">Protein modification; protein ubiquitination.</text>
</comment>
<dbReference type="AlphaFoldDB" id="A0A7I8L0I2"/>
<keyword evidence="7" id="KW-0479">Metal-binding</keyword>
<dbReference type="GO" id="GO:0016020">
    <property type="term" value="C:membrane"/>
    <property type="evidence" value="ECO:0007669"/>
    <property type="project" value="UniProtKB-SubCell"/>
</dbReference>
<dbReference type="PROSITE" id="PS50089">
    <property type="entry name" value="ZF_RING_2"/>
    <property type="match status" value="1"/>
</dbReference>
<dbReference type="EC" id="2.3.2.27" evidence="4"/>
<feature type="compositionally biased region" description="Low complexity" evidence="16">
    <location>
        <begin position="328"/>
        <end position="343"/>
    </location>
</feature>
<dbReference type="GO" id="GO:0061630">
    <property type="term" value="F:ubiquitin protein ligase activity"/>
    <property type="evidence" value="ECO:0007669"/>
    <property type="project" value="UniProtKB-EC"/>
</dbReference>
<evidence type="ECO:0000256" key="2">
    <source>
        <dbReference type="ARBA" id="ARBA00004167"/>
    </source>
</evidence>
<keyword evidence="21" id="KW-1185">Reference proteome</keyword>
<dbReference type="FunFam" id="3.30.40.10:FF:000285">
    <property type="entry name" value="RING-H2 finger protein ATL43"/>
    <property type="match status" value="1"/>
</dbReference>
<evidence type="ECO:0000256" key="8">
    <source>
        <dbReference type="ARBA" id="ARBA00022729"/>
    </source>
</evidence>
<keyword evidence="5" id="KW-0808">Transferase</keyword>
<evidence type="ECO:0000256" key="12">
    <source>
        <dbReference type="ARBA" id="ARBA00022989"/>
    </source>
</evidence>
<keyword evidence="11" id="KW-0862">Zinc</keyword>
<dbReference type="PANTHER" id="PTHR46539">
    <property type="entry name" value="E3 UBIQUITIN-PROTEIN LIGASE ATL42"/>
    <property type="match status" value="1"/>
</dbReference>
<evidence type="ECO:0000256" key="11">
    <source>
        <dbReference type="ARBA" id="ARBA00022833"/>
    </source>
</evidence>
<feature type="transmembrane region" description="Helical" evidence="17">
    <location>
        <begin position="41"/>
        <end position="62"/>
    </location>
</feature>
<evidence type="ECO:0000256" key="7">
    <source>
        <dbReference type="ARBA" id="ARBA00022723"/>
    </source>
</evidence>
<dbReference type="PANTHER" id="PTHR46539:SF1">
    <property type="entry name" value="E3 UBIQUITIN-PROTEIN LIGASE ATL42"/>
    <property type="match status" value="1"/>
</dbReference>
<evidence type="ECO:0000256" key="18">
    <source>
        <dbReference type="SAM" id="SignalP"/>
    </source>
</evidence>
<keyword evidence="6 17" id="KW-0812">Transmembrane</keyword>
<keyword evidence="9 15" id="KW-0863">Zinc-finger</keyword>
<reference evidence="20" key="1">
    <citation type="submission" date="2020-02" db="EMBL/GenBank/DDBJ databases">
        <authorList>
            <person name="Scholz U."/>
            <person name="Mascher M."/>
            <person name="Fiebig A."/>
        </authorList>
    </citation>
    <scope>NUCLEOTIDE SEQUENCE</scope>
</reference>
<feature type="region of interest" description="Disordered" evidence="16">
    <location>
        <begin position="284"/>
        <end position="385"/>
    </location>
</feature>
<evidence type="ECO:0000256" key="10">
    <source>
        <dbReference type="ARBA" id="ARBA00022786"/>
    </source>
</evidence>
<evidence type="ECO:0000313" key="21">
    <source>
        <dbReference type="Proteomes" id="UP000663760"/>
    </source>
</evidence>
<evidence type="ECO:0000256" key="6">
    <source>
        <dbReference type="ARBA" id="ARBA00022692"/>
    </source>
</evidence>
<evidence type="ECO:0000259" key="19">
    <source>
        <dbReference type="PROSITE" id="PS50089"/>
    </source>
</evidence>
<keyword evidence="12 17" id="KW-1133">Transmembrane helix</keyword>
<dbReference type="Gene3D" id="3.30.40.10">
    <property type="entry name" value="Zinc/RING finger domain, C3HC4 (zinc finger)"/>
    <property type="match status" value="1"/>
</dbReference>
<evidence type="ECO:0000256" key="9">
    <source>
        <dbReference type="ARBA" id="ARBA00022771"/>
    </source>
</evidence>
<name>A0A7I8L0I2_SPIIN</name>
<feature type="chain" id="PRO_5029832905" description="RING-type E3 ubiquitin transferase" evidence="18">
    <location>
        <begin position="23"/>
        <end position="406"/>
    </location>
</feature>
<dbReference type="Proteomes" id="UP000663760">
    <property type="component" value="Chromosome 9"/>
</dbReference>
<sequence>MNLLRLLVFLFFLLSSSSCSVAQPQSEDSQQEVALAFKPSVAIVIGVFSIVFSLTFLLLVYAKFCHTVDAAPIGGDSENQFQSQFNGLLSPGSRFSGIDKSVIESLPFFRFSSLRGPKEGLECSVCLSRFEDAEILRLLPKCKHAFHIGCVDRWLESHSSCPLCRCKVEIEDATLFKYSTSSRFLFGNPPDRGGHLEEGDENGLYVERVPGEQAGASSGFTCGGSFRKTGKDEPLLPEVDKLLHKHMHKIILSDVVFKNRWSDLQSSDLISLKSEMLGVLSSKRFTEGSSNGGVHQTKDRGEESSSSESKSTGIDFSRPFPAPGIFPSSSGSDGNSNGFTSSSKSMIPSGDRSMSEIINISRFGDATRRRTGSEDNSDTTHNSRDEKMRRLWVPIARRTVQLFAGR</sequence>
<feature type="domain" description="RING-type" evidence="19">
    <location>
        <begin position="123"/>
        <end position="165"/>
    </location>
</feature>
<evidence type="ECO:0000313" key="20">
    <source>
        <dbReference type="EMBL" id="CAA7402775.1"/>
    </source>
</evidence>
<dbReference type="InterPro" id="IPR013083">
    <property type="entry name" value="Znf_RING/FYVE/PHD"/>
</dbReference>